<protein>
    <recommendedName>
        <fullName evidence="3">Cupin 2 conserved barrel domain-containing protein</fullName>
    </recommendedName>
</protein>
<dbReference type="RefSeq" id="XP_066802097.1">
    <property type="nucleotide sequence ID" value="XM_066947683.1"/>
</dbReference>
<evidence type="ECO:0008006" key="3">
    <source>
        <dbReference type="Google" id="ProtNLM"/>
    </source>
</evidence>
<evidence type="ECO:0000313" key="2">
    <source>
        <dbReference type="Proteomes" id="UP001388673"/>
    </source>
</evidence>
<keyword evidence="2" id="KW-1185">Reference proteome</keyword>
<dbReference type="PANTHER" id="PTHR36156:SF2">
    <property type="entry name" value="CUPIN TYPE-2 DOMAIN-CONTAINING PROTEIN"/>
    <property type="match status" value="1"/>
</dbReference>
<dbReference type="EMBL" id="JBCAWK010000008">
    <property type="protein sequence ID" value="KAK8850666.1"/>
    <property type="molecule type" value="Genomic_DNA"/>
</dbReference>
<organism evidence="1 2">
    <name type="scientific">Kwoniella newhampshirensis</name>
    <dbReference type="NCBI Taxonomy" id="1651941"/>
    <lineage>
        <taxon>Eukaryota</taxon>
        <taxon>Fungi</taxon>
        <taxon>Dikarya</taxon>
        <taxon>Basidiomycota</taxon>
        <taxon>Agaricomycotina</taxon>
        <taxon>Tremellomycetes</taxon>
        <taxon>Tremellales</taxon>
        <taxon>Cryptococcaceae</taxon>
        <taxon>Kwoniella</taxon>
    </lineage>
</organism>
<name>A0AAW0YY50_9TREE</name>
<dbReference type="CDD" id="cd02231">
    <property type="entry name" value="cupin_BLL6423-like"/>
    <property type="match status" value="1"/>
</dbReference>
<dbReference type="PANTHER" id="PTHR36156">
    <property type="entry name" value="SLR2101 PROTEIN"/>
    <property type="match status" value="1"/>
</dbReference>
<proteinExistence type="predicted"/>
<gene>
    <name evidence="1" type="ORF">IAR55_004586</name>
</gene>
<dbReference type="KEGG" id="kne:92181844"/>
<dbReference type="InterPro" id="IPR047142">
    <property type="entry name" value="OryJ/VirC-like"/>
</dbReference>
<dbReference type="Gene3D" id="2.60.120.10">
    <property type="entry name" value="Jelly Rolls"/>
    <property type="match status" value="1"/>
</dbReference>
<accession>A0AAW0YY50</accession>
<dbReference type="Proteomes" id="UP001388673">
    <property type="component" value="Unassembled WGS sequence"/>
</dbReference>
<evidence type="ECO:0000313" key="1">
    <source>
        <dbReference type="EMBL" id="KAK8850666.1"/>
    </source>
</evidence>
<dbReference type="GeneID" id="92181844"/>
<reference evidence="1 2" key="1">
    <citation type="journal article" date="2024" name="bioRxiv">
        <title>Comparative genomics of Cryptococcus and Kwoniella reveals pathogenesis evolution and contrasting karyotype dynamics via intercentromeric recombination or chromosome fusion.</title>
        <authorList>
            <person name="Coelho M.A."/>
            <person name="David-Palma M."/>
            <person name="Shea T."/>
            <person name="Bowers K."/>
            <person name="McGinley-Smith S."/>
            <person name="Mohammad A.W."/>
            <person name="Gnirke A."/>
            <person name="Yurkov A.M."/>
            <person name="Nowrousian M."/>
            <person name="Sun S."/>
            <person name="Cuomo C.A."/>
            <person name="Heitman J."/>
        </authorList>
    </citation>
    <scope>NUCLEOTIDE SEQUENCE [LARGE SCALE GENOMIC DNA]</scope>
    <source>
        <strain evidence="1 2">CBS 13917</strain>
    </source>
</reference>
<dbReference type="InterPro" id="IPR011051">
    <property type="entry name" value="RmlC_Cupin_sf"/>
</dbReference>
<sequence>MSSTATTTTVTAKTLPPPHRILASHSTIDGTPLVMDDTFPHANDDETLKACVGYVQPTLIGEPEKAVEWAGYRPSKISHDDQTSLRWVDIPPHYEGALHFTNTFGKSCDYLIVTHGEAVMGLHDGTTKTVRVGDAVVQIANIHSWSNHTSEWARFVGVVVPSKPVLLDGEGLDRPPFNGYHAQF</sequence>
<dbReference type="AlphaFoldDB" id="A0AAW0YY50"/>
<dbReference type="InterPro" id="IPR014710">
    <property type="entry name" value="RmlC-like_jellyroll"/>
</dbReference>
<comment type="caution">
    <text evidence="1">The sequence shown here is derived from an EMBL/GenBank/DDBJ whole genome shotgun (WGS) entry which is preliminary data.</text>
</comment>
<dbReference type="SUPFAM" id="SSF51182">
    <property type="entry name" value="RmlC-like cupins"/>
    <property type="match status" value="1"/>
</dbReference>